<sequence length="100" mass="10284">MSRSWGRRLLVAVVGQEEERAAGEEPGVGIAGRAWLEVGVSDQASVARVAGLALAGGDLVQGLRDVVEVFRVLASQITSASSVSSLSCSIELIVADPPVP</sequence>
<accession>A0A1D7Y2P0</accession>
<dbReference type="KEGG" id="spun:BFF78_01025"/>
<evidence type="ECO:0000313" key="1">
    <source>
        <dbReference type="EMBL" id="AOR29851.1"/>
    </source>
</evidence>
<proteinExistence type="predicted"/>
<protein>
    <submittedName>
        <fullName evidence="1">Uncharacterized protein</fullName>
    </submittedName>
</protein>
<dbReference type="EMBL" id="CP017248">
    <property type="protein sequence ID" value="AOR29851.1"/>
    <property type="molecule type" value="Genomic_DNA"/>
</dbReference>
<organism evidence="1 2">
    <name type="scientific">Streptomyces fodineus</name>
    <dbReference type="NCBI Taxonomy" id="1904616"/>
    <lineage>
        <taxon>Bacteria</taxon>
        <taxon>Bacillati</taxon>
        <taxon>Actinomycetota</taxon>
        <taxon>Actinomycetes</taxon>
        <taxon>Kitasatosporales</taxon>
        <taxon>Streptomycetaceae</taxon>
        <taxon>Streptomyces</taxon>
    </lineage>
</organism>
<reference evidence="2" key="1">
    <citation type="submission" date="2016-09" db="EMBL/GenBank/DDBJ databases">
        <title>Streptomyces puniciscabiei strain:TW1S1 Genome sequencing and assembly.</title>
        <authorList>
            <person name="Kim M.-K."/>
            <person name="Kim S.B."/>
        </authorList>
    </citation>
    <scope>NUCLEOTIDE SEQUENCE [LARGE SCALE GENOMIC DNA]</scope>
    <source>
        <strain evidence="2">TW1S1</strain>
    </source>
</reference>
<name>A0A1D7Y2P0_9ACTN</name>
<gene>
    <name evidence="1" type="ORF">BFF78_01025</name>
</gene>
<keyword evidence="2" id="KW-1185">Reference proteome</keyword>
<dbReference type="Proteomes" id="UP000094960">
    <property type="component" value="Chromosome"/>
</dbReference>
<dbReference type="AlphaFoldDB" id="A0A1D7Y2P0"/>
<evidence type="ECO:0000313" key="2">
    <source>
        <dbReference type="Proteomes" id="UP000094960"/>
    </source>
</evidence>